<evidence type="ECO:0000313" key="3">
    <source>
        <dbReference type="Proteomes" id="UP000568380"/>
    </source>
</evidence>
<keyword evidence="2" id="KW-0378">Hydrolase</keyword>
<sequence length="395" mass="42775">MLSPPARIVEDVKRWMGERRDMYDKTQQVLEWAVSEVDIPGIVAEVKNADGSTWFGTAGVADLTSGAKRVPGELVPIGSGDKAFIATVILTLEAEGRLDIEDPIGKWLPGVLDTGGYDGTEISIRHLLSNTGGLFSTGLAPELVARYTSRATFTQHRFDAWSQQDLLRLAVSQPPVGRPGERFVYSNGGFAVAVALIEKVTGNTYAQEVERTVFRPLGLSSTYVRPEGETTFPGPHPRAYSTQFYKDGVDPADVTPENWESMVEEPGLAPLDVTEFDTSWEPGNIVSTTGDMLRVISAVASGSLLPSAQYRKMWTTVSTEGANWLPHTRYGLGSFELDPAMTGGVTVRGVAGSYWGHMFGALATPDGERAVAFHTNTEAKSWELLFKLAQTALAG</sequence>
<dbReference type="SUPFAM" id="SSF56601">
    <property type="entry name" value="beta-lactamase/transpeptidase-like"/>
    <property type="match status" value="1"/>
</dbReference>
<dbReference type="GO" id="GO:0009002">
    <property type="term" value="F:serine-type D-Ala-D-Ala carboxypeptidase activity"/>
    <property type="evidence" value="ECO:0007669"/>
    <property type="project" value="UniProtKB-EC"/>
</dbReference>
<reference evidence="2 3" key="1">
    <citation type="submission" date="2020-08" db="EMBL/GenBank/DDBJ databases">
        <title>Genomic Encyclopedia of Type Strains, Phase IV (KMG-IV): sequencing the most valuable type-strain genomes for metagenomic binning, comparative biology and taxonomic classification.</title>
        <authorList>
            <person name="Goeker M."/>
        </authorList>
    </citation>
    <scope>NUCLEOTIDE SEQUENCE [LARGE SCALE GENOMIC DNA]</scope>
    <source>
        <strain evidence="2 3">DSM 45385</strain>
    </source>
</reference>
<organism evidence="2 3">
    <name type="scientific">Nonomuraea endophytica</name>
    <dbReference type="NCBI Taxonomy" id="714136"/>
    <lineage>
        <taxon>Bacteria</taxon>
        <taxon>Bacillati</taxon>
        <taxon>Actinomycetota</taxon>
        <taxon>Actinomycetes</taxon>
        <taxon>Streptosporangiales</taxon>
        <taxon>Streptosporangiaceae</taxon>
        <taxon>Nonomuraea</taxon>
    </lineage>
</organism>
<dbReference type="PANTHER" id="PTHR46825:SF7">
    <property type="entry name" value="D-ALANYL-D-ALANINE CARBOXYPEPTIDASE"/>
    <property type="match status" value="1"/>
</dbReference>
<dbReference type="EC" id="3.4.16.4" evidence="2"/>
<dbReference type="Proteomes" id="UP000568380">
    <property type="component" value="Unassembled WGS sequence"/>
</dbReference>
<dbReference type="AlphaFoldDB" id="A0A7W8EIF0"/>
<gene>
    <name evidence="2" type="ORF">HNR40_007450</name>
</gene>
<proteinExistence type="predicted"/>
<keyword evidence="2" id="KW-0121">Carboxypeptidase</keyword>
<feature type="domain" description="Beta-lactamase-related" evidence="1">
    <location>
        <begin position="37"/>
        <end position="380"/>
    </location>
</feature>
<dbReference type="EMBL" id="JACHIN010000012">
    <property type="protein sequence ID" value="MBB5081955.1"/>
    <property type="molecule type" value="Genomic_DNA"/>
</dbReference>
<keyword evidence="3" id="KW-1185">Reference proteome</keyword>
<dbReference type="RefSeq" id="WP_312896658.1">
    <property type="nucleotide sequence ID" value="NZ_JACHIN010000012.1"/>
</dbReference>
<dbReference type="InterPro" id="IPR012338">
    <property type="entry name" value="Beta-lactam/transpept-like"/>
</dbReference>
<dbReference type="Gene3D" id="3.40.710.10">
    <property type="entry name" value="DD-peptidase/beta-lactamase superfamily"/>
    <property type="match status" value="1"/>
</dbReference>
<evidence type="ECO:0000313" key="2">
    <source>
        <dbReference type="EMBL" id="MBB5081955.1"/>
    </source>
</evidence>
<keyword evidence="2" id="KW-0645">Protease</keyword>
<dbReference type="InterPro" id="IPR050491">
    <property type="entry name" value="AmpC-like"/>
</dbReference>
<evidence type="ECO:0000259" key="1">
    <source>
        <dbReference type="Pfam" id="PF00144"/>
    </source>
</evidence>
<protein>
    <submittedName>
        <fullName evidence="2">D-alanyl-D-alanine carboxypeptidase</fullName>
        <ecNumber evidence="2">3.4.16.4</ecNumber>
    </submittedName>
</protein>
<accession>A0A7W8EIF0</accession>
<comment type="caution">
    <text evidence="2">The sequence shown here is derived from an EMBL/GenBank/DDBJ whole genome shotgun (WGS) entry which is preliminary data.</text>
</comment>
<name>A0A7W8EIF0_9ACTN</name>
<dbReference type="Pfam" id="PF00144">
    <property type="entry name" value="Beta-lactamase"/>
    <property type="match status" value="1"/>
</dbReference>
<dbReference type="PANTHER" id="PTHR46825">
    <property type="entry name" value="D-ALANYL-D-ALANINE-CARBOXYPEPTIDASE/ENDOPEPTIDASE AMPH"/>
    <property type="match status" value="1"/>
</dbReference>
<dbReference type="InterPro" id="IPR001466">
    <property type="entry name" value="Beta-lactam-related"/>
</dbReference>